<evidence type="ECO:0000259" key="2">
    <source>
        <dbReference type="Pfam" id="PF14467"/>
    </source>
</evidence>
<dbReference type="InterPro" id="IPR025218">
    <property type="entry name" value="DUF4426"/>
</dbReference>
<dbReference type="RefSeq" id="WP_135445124.1">
    <property type="nucleotide sequence ID" value="NZ_SRLE01000009.1"/>
</dbReference>
<sequence>MRYLLCSLIVAVTALAVPASAQQSKRFGPYELHYAVVNTTFLDPQVAAAYGIVRGDDRAILNLALREHLPDGSDVARAMQLKGSSWDLLQKSTELEFQEVSEPPAIYYIAPFDFLNEEWRHFEIHFRAENSDETQTFKFKQQVYEELKK</sequence>
<dbReference type="AlphaFoldDB" id="A0A4Z0LZX8"/>
<feature type="signal peptide" evidence="1">
    <location>
        <begin position="1"/>
        <end position="21"/>
    </location>
</feature>
<keyword evidence="1" id="KW-0732">Signal</keyword>
<protein>
    <submittedName>
        <fullName evidence="3">DUF4426 domain-containing protein</fullName>
    </submittedName>
</protein>
<proteinExistence type="predicted"/>
<reference evidence="3 4" key="1">
    <citation type="submission" date="2019-04" db="EMBL/GenBank/DDBJ databases">
        <title>Taxonomy of novel Haliea sp. from mangrove soil of West Coast of India.</title>
        <authorList>
            <person name="Verma A."/>
            <person name="Kumar P."/>
            <person name="Krishnamurthi S."/>
        </authorList>
    </citation>
    <scope>NUCLEOTIDE SEQUENCE [LARGE SCALE GENOMIC DNA]</scope>
    <source>
        <strain evidence="3 4">SAOS-164</strain>
    </source>
</reference>
<comment type="caution">
    <text evidence="3">The sequence shown here is derived from an EMBL/GenBank/DDBJ whole genome shotgun (WGS) entry which is preliminary data.</text>
</comment>
<dbReference type="Proteomes" id="UP000298050">
    <property type="component" value="Unassembled WGS sequence"/>
</dbReference>
<accession>A0A4Z0LZX8</accession>
<evidence type="ECO:0000313" key="4">
    <source>
        <dbReference type="Proteomes" id="UP000298050"/>
    </source>
</evidence>
<dbReference type="EMBL" id="SRLE01000009">
    <property type="protein sequence ID" value="TGD72727.1"/>
    <property type="molecule type" value="Genomic_DNA"/>
</dbReference>
<evidence type="ECO:0000313" key="3">
    <source>
        <dbReference type="EMBL" id="TGD72727.1"/>
    </source>
</evidence>
<feature type="chain" id="PRO_5021193324" evidence="1">
    <location>
        <begin position="22"/>
        <end position="149"/>
    </location>
</feature>
<dbReference type="Pfam" id="PF14467">
    <property type="entry name" value="DUF4426"/>
    <property type="match status" value="1"/>
</dbReference>
<name>A0A4Z0LZX8_9GAMM</name>
<evidence type="ECO:0000256" key="1">
    <source>
        <dbReference type="SAM" id="SignalP"/>
    </source>
</evidence>
<feature type="domain" description="DUF4426" evidence="2">
    <location>
        <begin position="25"/>
        <end position="145"/>
    </location>
</feature>
<organism evidence="3 4">
    <name type="scientific">Mangrovimicrobium sediminis</name>
    <dbReference type="NCBI Taxonomy" id="2562682"/>
    <lineage>
        <taxon>Bacteria</taxon>
        <taxon>Pseudomonadati</taxon>
        <taxon>Pseudomonadota</taxon>
        <taxon>Gammaproteobacteria</taxon>
        <taxon>Cellvibrionales</taxon>
        <taxon>Halieaceae</taxon>
        <taxon>Mangrovimicrobium</taxon>
    </lineage>
</organism>
<keyword evidence="4" id="KW-1185">Reference proteome</keyword>
<gene>
    <name evidence="3" type="ORF">E4634_14510</name>
</gene>
<dbReference type="OrthoDB" id="8563353at2"/>
<dbReference type="Gene3D" id="2.60.40.3340">
    <property type="entry name" value="Domain of unknown function DUF4426"/>
    <property type="match status" value="1"/>
</dbReference>